<evidence type="ECO:0000256" key="1">
    <source>
        <dbReference type="ARBA" id="ARBA00022448"/>
    </source>
</evidence>
<keyword evidence="8" id="KW-1015">Disulfide bond</keyword>
<accession>R7VCS0</accession>
<protein>
    <recommendedName>
        <fullName evidence="20">Neurotransmitter-gated ion-channel ligand-binding domain-containing protein</fullName>
    </recommendedName>
</protein>
<evidence type="ECO:0000313" key="17">
    <source>
        <dbReference type="EMBL" id="ELU16434.1"/>
    </source>
</evidence>
<dbReference type="HOGENOM" id="CLU_018074_0_0_1"/>
<dbReference type="GO" id="GO:0045211">
    <property type="term" value="C:postsynaptic membrane"/>
    <property type="evidence" value="ECO:0007669"/>
    <property type="project" value="InterPro"/>
</dbReference>
<dbReference type="EMBL" id="KB293180">
    <property type="protein sequence ID" value="ELU16434.1"/>
    <property type="molecule type" value="Genomic_DNA"/>
</dbReference>
<evidence type="ECO:0000256" key="9">
    <source>
        <dbReference type="ARBA" id="ARBA00023170"/>
    </source>
</evidence>
<keyword evidence="19" id="KW-1185">Reference proteome</keyword>
<dbReference type="OrthoDB" id="6127156at2759"/>
<dbReference type="InterPro" id="IPR006029">
    <property type="entry name" value="Neurotrans-gated_channel_TM"/>
</dbReference>
<dbReference type="SUPFAM" id="SSF90112">
    <property type="entry name" value="Neurotransmitter-gated ion-channel transmembrane pore"/>
    <property type="match status" value="1"/>
</dbReference>
<keyword evidence="11" id="KW-1071">Ligand-gated ion channel</keyword>
<keyword evidence="12 14" id="KW-0407">Ion channel</keyword>
<evidence type="ECO:0000256" key="10">
    <source>
        <dbReference type="ARBA" id="ARBA00023180"/>
    </source>
</evidence>
<reference evidence="18" key="3">
    <citation type="submission" date="2015-06" db="UniProtKB">
        <authorList>
            <consortium name="EnsemblMetazoa"/>
        </authorList>
    </citation>
    <scope>IDENTIFICATION</scope>
</reference>
<evidence type="ECO:0000256" key="12">
    <source>
        <dbReference type="ARBA" id="ARBA00023303"/>
    </source>
</evidence>
<feature type="transmembrane region" description="Helical" evidence="14">
    <location>
        <begin position="233"/>
        <end position="254"/>
    </location>
</feature>
<evidence type="ECO:0008006" key="20">
    <source>
        <dbReference type="Google" id="ProtNLM"/>
    </source>
</evidence>
<dbReference type="Proteomes" id="UP000014760">
    <property type="component" value="Unassembled WGS sequence"/>
</dbReference>
<keyword evidence="10" id="KW-0325">Glycoprotein</keyword>
<dbReference type="GO" id="GO:0004888">
    <property type="term" value="F:transmembrane signaling receptor activity"/>
    <property type="evidence" value="ECO:0007669"/>
    <property type="project" value="InterPro"/>
</dbReference>
<dbReference type="GO" id="GO:0022848">
    <property type="term" value="F:acetylcholine-gated monoatomic cation-selective channel activity"/>
    <property type="evidence" value="ECO:0007669"/>
    <property type="project" value="InterPro"/>
</dbReference>
<dbReference type="InterPro" id="IPR036734">
    <property type="entry name" value="Neur_chan_lig-bd_sf"/>
</dbReference>
<evidence type="ECO:0000256" key="7">
    <source>
        <dbReference type="ARBA" id="ARBA00023136"/>
    </source>
</evidence>
<dbReference type="FunFam" id="2.70.170.10:FF:000028">
    <property type="entry name" value="AcetylCholine Receptor"/>
    <property type="match status" value="1"/>
</dbReference>
<keyword evidence="5" id="KW-0770">Synapse</keyword>
<evidence type="ECO:0000256" key="6">
    <source>
        <dbReference type="ARBA" id="ARBA00023065"/>
    </source>
</evidence>
<dbReference type="CDD" id="cd18989">
    <property type="entry name" value="LGIC_ECD_cation"/>
    <property type="match status" value="1"/>
</dbReference>
<evidence type="ECO:0000259" key="15">
    <source>
        <dbReference type="Pfam" id="PF02931"/>
    </source>
</evidence>
<gene>
    <name evidence="17" type="ORF">CAPTEDRAFT_182083</name>
</gene>
<dbReference type="AlphaFoldDB" id="R7VCS0"/>
<dbReference type="Pfam" id="PF02931">
    <property type="entry name" value="Neur_chan_LBD"/>
    <property type="match status" value="1"/>
</dbReference>
<comment type="similarity">
    <text evidence="14">Belongs to the ligand-gated ion channel (TC 1.A.9) family.</text>
</comment>
<dbReference type="PRINTS" id="PR00254">
    <property type="entry name" value="NICOTINICR"/>
</dbReference>
<name>R7VCS0_CAPTE</name>
<dbReference type="EnsemblMetazoa" id="CapteT182083">
    <property type="protein sequence ID" value="CapteP182083"/>
    <property type="gene ID" value="CapteG182083"/>
</dbReference>
<keyword evidence="1 14" id="KW-0813">Transport</keyword>
<reference evidence="19" key="1">
    <citation type="submission" date="2012-12" db="EMBL/GenBank/DDBJ databases">
        <authorList>
            <person name="Hellsten U."/>
            <person name="Grimwood J."/>
            <person name="Chapman J.A."/>
            <person name="Shapiro H."/>
            <person name="Aerts A."/>
            <person name="Otillar R.P."/>
            <person name="Terry A.Y."/>
            <person name="Boore J.L."/>
            <person name="Simakov O."/>
            <person name="Marletaz F."/>
            <person name="Cho S.-J."/>
            <person name="Edsinger-Gonzales E."/>
            <person name="Havlak P."/>
            <person name="Kuo D.-H."/>
            <person name="Larsson T."/>
            <person name="Lv J."/>
            <person name="Arendt D."/>
            <person name="Savage R."/>
            <person name="Osoegawa K."/>
            <person name="de Jong P."/>
            <person name="Lindberg D.R."/>
            <person name="Seaver E.C."/>
            <person name="Weisblat D.A."/>
            <person name="Putnam N.H."/>
            <person name="Grigoriev I.V."/>
            <person name="Rokhsar D.S."/>
        </authorList>
    </citation>
    <scope>NUCLEOTIDE SEQUENCE</scope>
    <source>
        <strain evidence="19">I ESC-2004</strain>
    </source>
</reference>
<feature type="transmembrane region" description="Helical" evidence="14">
    <location>
        <begin position="297"/>
        <end position="319"/>
    </location>
</feature>
<sequence>MQTAIFLRIHIVSPFSEKKLIQDLTNRYSEAGTYGRPLENSSQPLQVDAGVHLIHILDMDEHNQVITTSLSLEYRWMDEYLRWDPAEYGNVKTCNMPPKLVWVPDIVISNALAEAENIDGESSVHIQHNGSVTWVQRKIYRTSCYIDMVNYPFDRQSCHIILKSSSYSKQEMRLSSLYSEGSGQWHLGDLGVLSEYQEASEWKIEDVKFIAINTENLGNSLLKYTVVLKRKTVFFTFILILPCVFLTMLTLVVFWLPPERPDKTTLAMNIFGSFMVLLLVLVGTIPSTASSIPVLGIYYFFNMIMTSSSIGLATIVVNVSRSNKGKPRVPKWLRAIAIDTLGEVFGVNKTYSIKPRKSKQDKMNRNLLIREPMSVGSNDEPFSCDPEAEALHLRNTNDKHYVGLHGHQNIESELPGIASSNQSHRTLLRIESLLTSTKLALEAIQSQNTERERVVRFRDEKAYEWRIVAITVDRVFFLVYLILTLVLATVTSTLMFT</sequence>
<dbReference type="CDD" id="cd19051">
    <property type="entry name" value="LGIC_TM_cation"/>
    <property type="match status" value="1"/>
</dbReference>
<dbReference type="PROSITE" id="PS00236">
    <property type="entry name" value="NEUROTR_ION_CHANNEL"/>
    <property type="match status" value="1"/>
</dbReference>
<dbReference type="InterPro" id="IPR036719">
    <property type="entry name" value="Neuro-gated_channel_TM_sf"/>
</dbReference>
<dbReference type="InterPro" id="IPR006202">
    <property type="entry name" value="Neur_chan_lig-bd"/>
</dbReference>
<evidence type="ECO:0000256" key="8">
    <source>
        <dbReference type="ARBA" id="ARBA00023157"/>
    </source>
</evidence>
<evidence type="ECO:0000256" key="4">
    <source>
        <dbReference type="ARBA" id="ARBA00022989"/>
    </source>
</evidence>
<dbReference type="Gene3D" id="1.20.58.390">
    <property type="entry name" value="Neurotransmitter-gated ion-channel transmembrane domain"/>
    <property type="match status" value="1"/>
</dbReference>
<dbReference type="SUPFAM" id="SSF63712">
    <property type="entry name" value="Nicotinic receptor ligand binding domain-like"/>
    <property type="match status" value="1"/>
</dbReference>
<evidence type="ECO:0000256" key="11">
    <source>
        <dbReference type="ARBA" id="ARBA00023286"/>
    </source>
</evidence>
<reference evidence="17 19" key="2">
    <citation type="journal article" date="2013" name="Nature">
        <title>Insights into bilaterian evolution from three spiralian genomes.</title>
        <authorList>
            <person name="Simakov O."/>
            <person name="Marletaz F."/>
            <person name="Cho S.J."/>
            <person name="Edsinger-Gonzales E."/>
            <person name="Havlak P."/>
            <person name="Hellsten U."/>
            <person name="Kuo D.H."/>
            <person name="Larsson T."/>
            <person name="Lv J."/>
            <person name="Arendt D."/>
            <person name="Savage R."/>
            <person name="Osoegawa K."/>
            <person name="de Jong P."/>
            <person name="Grimwood J."/>
            <person name="Chapman J.A."/>
            <person name="Shapiro H."/>
            <person name="Aerts A."/>
            <person name="Otillar R.P."/>
            <person name="Terry A.Y."/>
            <person name="Boore J.L."/>
            <person name="Grigoriev I.V."/>
            <person name="Lindberg D.R."/>
            <person name="Seaver E.C."/>
            <person name="Weisblat D.A."/>
            <person name="Putnam N.H."/>
            <person name="Rokhsar D.S."/>
        </authorList>
    </citation>
    <scope>NUCLEOTIDE SEQUENCE</scope>
    <source>
        <strain evidence="17 19">I ESC-2004</strain>
    </source>
</reference>
<keyword evidence="7 14" id="KW-0472">Membrane</keyword>
<evidence type="ECO:0000256" key="2">
    <source>
        <dbReference type="ARBA" id="ARBA00022475"/>
    </source>
</evidence>
<feature type="domain" description="Neurotransmitter-gated ion-channel transmembrane" evidence="16">
    <location>
        <begin position="239"/>
        <end position="487"/>
    </location>
</feature>
<dbReference type="OMA" id="NSSEWEM"/>
<organism evidence="17">
    <name type="scientific">Capitella teleta</name>
    <name type="common">Polychaete worm</name>
    <dbReference type="NCBI Taxonomy" id="283909"/>
    <lineage>
        <taxon>Eukaryota</taxon>
        <taxon>Metazoa</taxon>
        <taxon>Spiralia</taxon>
        <taxon>Lophotrochozoa</taxon>
        <taxon>Annelida</taxon>
        <taxon>Polychaeta</taxon>
        <taxon>Sedentaria</taxon>
        <taxon>Scolecida</taxon>
        <taxon>Capitellidae</taxon>
        <taxon>Capitella</taxon>
    </lineage>
</organism>
<keyword evidence="3 14" id="KW-0812">Transmembrane</keyword>
<feature type="transmembrane region" description="Helical" evidence="14">
    <location>
        <begin position="475"/>
        <end position="496"/>
    </location>
</feature>
<dbReference type="STRING" id="283909.R7VCS0"/>
<proteinExistence type="inferred from homology"/>
<feature type="domain" description="Neurotransmitter-gated ion-channel ligand-binding" evidence="15">
    <location>
        <begin position="17"/>
        <end position="232"/>
    </location>
</feature>
<dbReference type="InterPro" id="IPR038050">
    <property type="entry name" value="Neuro_actylchol_rec"/>
</dbReference>
<evidence type="ECO:0000256" key="14">
    <source>
        <dbReference type="RuleBase" id="RU000687"/>
    </source>
</evidence>
<keyword evidence="2" id="KW-1003">Cell membrane</keyword>
<dbReference type="InterPro" id="IPR006201">
    <property type="entry name" value="Neur_channel"/>
</dbReference>
<evidence type="ECO:0000259" key="16">
    <source>
        <dbReference type="Pfam" id="PF02932"/>
    </source>
</evidence>
<dbReference type="InterPro" id="IPR018000">
    <property type="entry name" value="Neurotransmitter_ion_chnl_CS"/>
</dbReference>
<dbReference type="EMBL" id="AMQN01000626">
    <property type="status" value="NOT_ANNOTATED_CDS"/>
    <property type="molecule type" value="Genomic_DNA"/>
</dbReference>
<dbReference type="InterPro" id="IPR002394">
    <property type="entry name" value="Nicotinic_acetylcholine_rcpt"/>
</dbReference>
<evidence type="ECO:0000313" key="18">
    <source>
        <dbReference type="EnsemblMetazoa" id="CapteP182083"/>
    </source>
</evidence>
<dbReference type="Pfam" id="PF02932">
    <property type="entry name" value="Neur_chan_memb"/>
    <property type="match status" value="1"/>
</dbReference>
<feature type="transmembrane region" description="Helical" evidence="14">
    <location>
        <begin position="266"/>
        <end position="285"/>
    </location>
</feature>
<dbReference type="PRINTS" id="PR00252">
    <property type="entry name" value="NRIONCHANNEL"/>
</dbReference>
<dbReference type="PANTHER" id="PTHR18945">
    <property type="entry name" value="NEUROTRANSMITTER GATED ION CHANNEL"/>
    <property type="match status" value="1"/>
</dbReference>
<evidence type="ECO:0000313" key="19">
    <source>
        <dbReference type="Proteomes" id="UP000014760"/>
    </source>
</evidence>
<keyword evidence="4 14" id="KW-1133">Transmembrane helix</keyword>
<evidence type="ECO:0000256" key="5">
    <source>
        <dbReference type="ARBA" id="ARBA00023018"/>
    </source>
</evidence>
<evidence type="ECO:0000256" key="13">
    <source>
        <dbReference type="ARBA" id="ARBA00034099"/>
    </source>
</evidence>
<keyword evidence="9" id="KW-0675">Receptor</keyword>
<keyword evidence="6 14" id="KW-0406">Ion transport</keyword>
<dbReference type="Gene3D" id="2.70.170.10">
    <property type="entry name" value="Neurotransmitter-gated ion-channel ligand-binding domain"/>
    <property type="match status" value="1"/>
</dbReference>
<comment type="subcellular location">
    <subcellularLocation>
        <location evidence="13">Synaptic cell membrane</location>
        <topology evidence="13">Multi-pass membrane protein</topology>
    </subcellularLocation>
</comment>
<evidence type="ECO:0000256" key="3">
    <source>
        <dbReference type="ARBA" id="ARBA00022692"/>
    </source>
</evidence>